<dbReference type="NCBIfam" id="NF001843">
    <property type="entry name" value="PRK00567.1-4"/>
    <property type="match status" value="1"/>
</dbReference>
<dbReference type="Proteomes" id="UP000436483">
    <property type="component" value="Unassembled WGS sequence"/>
</dbReference>
<dbReference type="PRINTS" id="PR01264">
    <property type="entry name" value="MECHCHANNEL"/>
</dbReference>
<reference evidence="11 12" key="1">
    <citation type="submission" date="2019-12" db="EMBL/GenBank/DDBJ databases">
        <authorList>
            <person name="Yuan C.-G."/>
        </authorList>
    </citation>
    <scope>NUCLEOTIDE SEQUENCE [LARGE SCALE GENOMIC DNA]</scope>
    <source>
        <strain evidence="11 12">KCTC 23863</strain>
    </source>
</reference>
<keyword evidence="7 10" id="KW-0406">Ion transport</keyword>
<dbReference type="InterPro" id="IPR019823">
    <property type="entry name" value="Mechanosensitive_channel_CS"/>
</dbReference>
<comment type="subcellular location">
    <subcellularLocation>
        <location evidence="10">Cell inner membrane</location>
        <topology evidence="10">Multi-pass membrane protein</topology>
    </subcellularLocation>
    <subcellularLocation>
        <location evidence="1">Cell membrane</location>
        <topology evidence="1">Multi-pass membrane protein</topology>
    </subcellularLocation>
</comment>
<comment type="caution">
    <text evidence="11">The sequence shown here is derived from an EMBL/GenBank/DDBJ whole genome shotgun (WGS) entry which is preliminary data.</text>
</comment>
<keyword evidence="9 10" id="KW-0407">Ion channel</keyword>
<keyword evidence="4 10" id="KW-1003">Cell membrane</keyword>
<evidence type="ECO:0000256" key="3">
    <source>
        <dbReference type="ARBA" id="ARBA00022448"/>
    </source>
</evidence>
<dbReference type="PANTHER" id="PTHR30266">
    <property type="entry name" value="MECHANOSENSITIVE CHANNEL MSCL"/>
    <property type="match status" value="1"/>
</dbReference>
<proteinExistence type="inferred from homology"/>
<evidence type="ECO:0000256" key="1">
    <source>
        <dbReference type="ARBA" id="ARBA00004651"/>
    </source>
</evidence>
<evidence type="ECO:0000256" key="5">
    <source>
        <dbReference type="ARBA" id="ARBA00022692"/>
    </source>
</evidence>
<comment type="similarity">
    <text evidence="2 10">Belongs to the MscL family.</text>
</comment>
<dbReference type="InterPro" id="IPR001185">
    <property type="entry name" value="MS_channel"/>
</dbReference>
<organism evidence="11 12">
    <name type="scientific">Microvirga makkahensis</name>
    <dbReference type="NCBI Taxonomy" id="1128670"/>
    <lineage>
        <taxon>Bacteria</taxon>
        <taxon>Pseudomonadati</taxon>
        <taxon>Pseudomonadota</taxon>
        <taxon>Alphaproteobacteria</taxon>
        <taxon>Hyphomicrobiales</taxon>
        <taxon>Methylobacteriaceae</taxon>
        <taxon>Microvirga</taxon>
    </lineage>
</organism>
<evidence type="ECO:0000256" key="9">
    <source>
        <dbReference type="ARBA" id="ARBA00023303"/>
    </source>
</evidence>
<dbReference type="AlphaFoldDB" id="A0A7X3MV56"/>
<keyword evidence="10" id="KW-0997">Cell inner membrane</keyword>
<dbReference type="InterPro" id="IPR036019">
    <property type="entry name" value="MscL_channel"/>
</dbReference>
<dbReference type="EMBL" id="WURB01000021">
    <property type="protein sequence ID" value="MXQ13794.1"/>
    <property type="molecule type" value="Genomic_DNA"/>
</dbReference>
<keyword evidence="8 10" id="KW-0472">Membrane</keyword>
<dbReference type="Gene3D" id="1.10.1200.120">
    <property type="entry name" value="Large-conductance mechanosensitive channel, MscL, domain 1"/>
    <property type="match status" value="1"/>
</dbReference>
<evidence type="ECO:0000256" key="7">
    <source>
        <dbReference type="ARBA" id="ARBA00023065"/>
    </source>
</evidence>
<evidence type="ECO:0000313" key="11">
    <source>
        <dbReference type="EMBL" id="MXQ13794.1"/>
    </source>
</evidence>
<evidence type="ECO:0000256" key="8">
    <source>
        <dbReference type="ARBA" id="ARBA00023136"/>
    </source>
</evidence>
<comment type="subunit">
    <text evidence="10">Homopentamer.</text>
</comment>
<name>A0A7X3MV56_9HYPH</name>
<dbReference type="SUPFAM" id="SSF81330">
    <property type="entry name" value="Gated mechanosensitive channel"/>
    <property type="match status" value="1"/>
</dbReference>
<keyword evidence="5 10" id="KW-0812">Transmembrane</keyword>
<sequence>MWNEFKQFALRGNVVDLAIGIIIGAAFSKIVDSLVGDIFMPIIGAVTGGLDFSNYFTPLSGAVTATALSEAKNQGAVLAWGNFVTVAINFLIIAWILFLLVKGMNRLRRTEDAKTGTAEKPPEIPADVKLLTEIRDLMKTGRTL</sequence>
<dbReference type="GO" id="GO:0005886">
    <property type="term" value="C:plasma membrane"/>
    <property type="evidence" value="ECO:0007669"/>
    <property type="project" value="UniProtKB-SubCell"/>
</dbReference>
<comment type="function">
    <text evidence="10">Channel that opens in response to stretch forces in the membrane lipid bilayer. May participate in the regulation of osmotic pressure changes within the cell.</text>
</comment>
<dbReference type="InterPro" id="IPR037673">
    <property type="entry name" value="MSC/AndL"/>
</dbReference>
<feature type="transmembrane region" description="Helical" evidence="10">
    <location>
        <begin position="77"/>
        <end position="101"/>
    </location>
</feature>
<dbReference type="RefSeq" id="WP_160887125.1">
    <property type="nucleotide sequence ID" value="NZ_WURB01000021.1"/>
</dbReference>
<evidence type="ECO:0000256" key="6">
    <source>
        <dbReference type="ARBA" id="ARBA00022989"/>
    </source>
</evidence>
<evidence type="ECO:0000256" key="4">
    <source>
        <dbReference type="ARBA" id="ARBA00022475"/>
    </source>
</evidence>
<dbReference type="PROSITE" id="PS01327">
    <property type="entry name" value="MSCL"/>
    <property type="match status" value="1"/>
</dbReference>
<keyword evidence="3 10" id="KW-0813">Transport</keyword>
<dbReference type="Pfam" id="PF01741">
    <property type="entry name" value="MscL"/>
    <property type="match status" value="1"/>
</dbReference>
<feature type="transmembrane region" description="Helical" evidence="10">
    <location>
        <begin position="12"/>
        <end position="31"/>
    </location>
</feature>
<evidence type="ECO:0000313" key="12">
    <source>
        <dbReference type="Proteomes" id="UP000436483"/>
    </source>
</evidence>
<dbReference type="GO" id="GO:0008381">
    <property type="term" value="F:mechanosensitive monoatomic ion channel activity"/>
    <property type="evidence" value="ECO:0007669"/>
    <property type="project" value="UniProtKB-UniRule"/>
</dbReference>
<keyword evidence="12" id="KW-1185">Reference proteome</keyword>
<dbReference type="NCBIfam" id="NF010557">
    <property type="entry name" value="PRK13952.1"/>
    <property type="match status" value="1"/>
</dbReference>
<gene>
    <name evidence="10 11" type="primary">mscL</name>
    <name evidence="11" type="ORF">GR328_20500</name>
</gene>
<protein>
    <recommendedName>
        <fullName evidence="10">Large-conductance mechanosensitive channel</fullName>
    </recommendedName>
</protein>
<dbReference type="PANTHER" id="PTHR30266:SF2">
    <property type="entry name" value="LARGE-CONDUCTANCE MECHANOSENSITIVE CHANNEL"/>
    <property type="match status" value="1"/>
</dbReference>
<reference evidence="11 12" key="2">
    <citation type="submission" date="2020-01" db="EMBL/GenBank/DDBJ databases">
        <title>Microvirga sp. nov., an arsenate reduction bacterium isolated from Tibet hotspring sediments.</title>
        <authorList>
            <person name="Xian W.-D."/>
            <person name="Li W.-J."/>
        </authorList>
    </citation>
    <scope>NUCLEOTIDE SEQUENCE [LARGE SCALE GENOMIC DNA]</scope>
    <source>
        <strain evidence="11 12">KCTC 23863</strain>
    </source>
</reference>
<evidence type="ECO:0000256" key="2">
    <source>
        <dbReference type="ARBA" id="ARBA00007254"/>
    </source>
</evidence>
<keyword evidence="6 10" id="KW-1133">Transmembrane helix</keyword>
<evidence type="ECO:0000256" key="10">
    <source>
        <dbReference type="HAMAP-Rule" id="MF_00115"/>
    </source>
</evidence>
<dbReference type="HAMAP" id="MF_00115">
    <property type="entry name" value="MscL"/>
    <property type="match status" value="1"/>
</dbReference>
<dbReference type="OrthoDB" id="9810350at2"/>
<accession>A0A7X3MV56</accession>
<dbReference type="NCBIfam" id="TIGR00220">
    <property type="entry name" value="mscL"/>
    <property type="match status" value="1"/>
</dbReference>